<evidence type="ECO:0000313" key="7">
    <source>
        <dbReference type="Proteomes" id="UP000242700"/>
    </source>
</evidence>
<dbReference type="Gene3D" id="1.10.530.10">
    <property type="match status" value="1"/>
</dbReference>
<dbReference type="RefSeq" id="WP_092595691.1">
    <property type="nucleotide sequence ID" value="NZ_BMCN01000002.1"/>
</dbReference>
<sequence length="260" mass="28940">MDKIKENIPFILLLIVMALFILAFFVSETSLFKTEEISTYTFDEAVSMQVNNNTDDLKMTGNTAEYADENDVKEAMTMSNSNDFQFLPLDTESGATAEQLNSILEDKGVLEGSGEAFAEAEKTHNINALYLISHALLETGHGQSELASGIEVDGATYYNFFGIGAFDHAVVAEGSSYAREADWTSPKAAIIGGAEFIRSNYLDNNQDTLYRMRWNPAEPGTHLYATDIAWAEKIASIMNTFYNELGLDYEELDTENYNEQ</sequence>
<evidence type="ECO:0000256" key="2">
    <source>
        <dbReference type="ARBA" id="ARBA00022801"/>
    </source>
</evidence>
<dbReference type="PANTHER" id="PTHR33308">
    <property type="entry name" value="PEPTIDOGLYCAN HYDROLASE FLGJ"/>
    <property type="match status" value="1"/>
</dbReference>
<dbReference type="Pfam" id="PF01832">
    <property type="entry name" value="Glucosaminidase"/>
    <property type="match status" value="1"/>
</dbReference>
<gene>
    <name evidence="5" type="ORF">J2Z27_001443</name>
    <name evidence="6" type="ORF">SAMN05216187_10378</name>
</gene>
<keyword evidence="2" id="KW-0378">Hydrolase</keyword>
<reference evidence="5 8" key="3">
    <citation type="submission" date="2021-03" db="EMBL/GenBank/DDBJ databases">
        <title>Genomic Encyclopedia of Type Strains, Phase IV (KMG-IV): sequencing the most valuable type-strain genomes for metagenomic binning, comparative biology and taxonomic classification.</title>
        <authorList>
            <person name="Goeker M."/>
        </authorList>
    </citation>
    <scope>NUCLEOTIDE SEQUENCE [LARGE SCALE GENOMIC DNA]</scope>
    <source>
        <strain evidence="5 8">DSM 22420</strain>
    </source>
</reference>
<dbReference type="InterPro" id="IPR051056">
    <property type="entry name" value="Glycosyl_Hydrolase_73"/>
</dbReference>
<comment type="similarity">
    <text evidence="1">In the N-terminal section; belongs to the N-acetylmuramoyl-L-alanine amidase 2 family.</text>
</comment>
<keyword evidence="3" id="KW-1133">Transmembrane helix</keyword>
<evidence type="ECO:0000259" key="4">
    <source>
        <dbReference type="SMART" id="SM00047"/>
    </source>
</evidence>
<evidence type="ECO:0000256" key="1">
    <source>
        <dbReference type="ARBA" id="ARBA00006088"/>
    </source>
</evidence>
<keyword evidence="8" id="KW-1185">Reference proteome</keyword>
<dbReference type="InterPro" id="IPR002901">
    <property type="entry name" value="MGlyc_endo_b_GlcNAc-like_dom"/>
</dbReference>
<evidence type="ECO:0000313" key="6">
    <source>
        <dbReference type="EMBL" id="SDJ86265.1"/>
    </source>
</evidence>
<keyword evidence="3" id="KW-0472">Membrane</keyword>
<dbReference type="STRING" id="586411.SAMN05216187_10378"/>
<evidence type="ECO:0000313" key="8">
    <source>
        <dbReference type="Proteomes" id="UP001519348"/>
    </source>
</evidence>
<dbReference type="Proteomes" id="UP001519348">
    <property type="component" value="Unassembled WGS sequence"/>
</dbReference>
<feature type="transmembrane region" description="Helical" evidence="3">
    <location>
        <begin position="7"/>
        <end position="26"/>
    </location>
</feature>
<feature type="domain" description="Mannosyl-glycoprotein endo-beta-N-acetylglucosamidase-like" evidence="4">
    <location>
        <begin position="102"/>
        <end position="250"/>
    </location>
</feature>
<dbReference type="EMBL" id="FNFI01000003">
    <property type="protein sequence ID" value="SDJ86265.1"/>
    <property type="molecule type" value="Genomic_DNA"/>
</dbReference>
<organism evidence="6 7">
    <name type="scientific">Jeotgalicoccus aerolatus</name>
    <dbReference type="NCBI Taxonomy" id="709510"/>
    <lineage>
        <taxon>Bacteria</taxon>
        <taxon>Bacillati</taxon>
        <taxon>Bacillota</taxon>
        <taxon>Bacilli</taxon>
        <taxon>Bacillales</taxon>
        <taxon>Staphylococcaceae</taxon>
        <taxon>Jeotgalicoccus</taxon>
    </lineage>
</organism>
<proteinExistence type="inferred from homology"/>
<dbReference type="PANTHER" id="PTHR33308:SF9">
    <property type="entry name" value="PEPTIDOGLYCAN HYDROLASE FLGJ"/>
    <property type="match status" value="1"/>
</dbReference>
<accession>A0A1G8X8S9</accession>
<dbReference type="SMART" id="SM00047">
    <property type="entry name" value="LYZ2"/>
    <property type="match status" value="1"/>
</dbReference>
<evidence type="ECO:0000256" key="3">
    <source>
        <dbReference type="SAM" id="Phobius"/>
    </source>
</evidence>
<reference evidence="6" key="1">
    <citation type="submission" date="2016-10" db="EMBL/GenBank/DDBJ databases">
        <authorList>
            <person name="de Groot N.N."/>
        </authorList>
    </citation>
    <scope>NUCLEOTIDE SEQUENCE [LARGE SCALE GENOMIC DNA]</scope>
    <source>
        <strain evidence="6">CGMCC 1.8911</strain>
    </source>
</reference>
<name>A0A1G8X8S9_9STAP</name>
<keyword evidence="3" id="KW-0812">Transmembrane</keyword>
<evidence type="ECO:0000313" key="5">
    <source>
        <dbReference type="EMBL" id="MBP1952395.1"/>
    </source>
</evidence>
<protein>
    <submittedName>
        <fullName evidence="6">Beta-N-acetylglucosaminidase</fullName>
    </submittedName>
</protein>
<dbReference type="Proteomes" id="UP000242700">
    <property type="component" value="Unassembled WGS sequence"/>
</dbReference>
<dbReference type="AlphaFoldDB" id="A0A1G8X8S9"/>
<dbReference type="EMBL" id="JAGGKN010000004">
    <property type="protein sequence ID" value="MBP1952395.1"/>
    <property type="molecule type" value="Genomic_DNA"/>
</dbReference>
<reference evidence="7" key="2">
    <citation type="submission" date="2016-10" db="EMBL/GenBank/DDBJ databases">
        <authorList>
            <person name="Varghese N."/>
            <person name="Submissions S."/>
        </authorList>
    </citation>
    <scope>NUCLEOTIDE SEQUENCE [LARGE SCALE GENOMIC DNA]</scope>
    <source>
        <strain evidence="7">CGMCC 1.8911</strain>
    </source>
</reference>
<dbReference type="OrthoDB" id="9816557at2"/>
<dbReference type="GO" id="GO:0004040">
    <property type="term" value="F:amidase activity"/>
    <property type="evidence" value="ECO:0007669"/>
    <property type="project" value="InterPro"/>
</dbReference>